<evidence type="ECO:0000313" key="2">
    <source>
        <dbReference type="EMBL" id="RFZ42480.1"/>
    </source>
</evidence>
<evidence type="ECO:0000313" key="3">
    <source>
        <dbReference type="Proteomes" id="UP000257451"/>
    </source>
</evidence>
<reference evidence="2 3" key="1">
    <citation type="journal article" date="2018" name="Sci. Rep.">
        <title>Extensive genomic diversity among Mycobacterium marinum strains revealed by whole genome sequencing.</title>
        <authorList>
            <person name="Das S."/>
            <person name="Pettersson B.M."/>
            <person name="Behra P.R."/>
            <person name="Mallick A."/>
            <person name="Cheramie M."/>
            <person name="Ramesh M."/>
            <person name="Shirreff L."/>
            <person name="DuCote T."/>
            <person name="Dasgupta S."/>
            <person name="Ennis D.G."/>
            <person name="Kirsebom L.A."/>
        </authorList>
    </citation>
    <scope>NUCLEOTIDE SEQUENCE [LARGE SCALE GENOMIC DNA]</scope>
    <source>
        <strain evidence="2 3">Davis1</strain>
    </source>
</reference>
<keyword evidence="1" id="KW-0472">Membrane</keyword>
<protein>
    <recommendedName>
        <fullName evidence="4">Aminopeptidase</fullName>
    </recommendedName>
</protein>
<gene>
    <name evidence="2" type="ORF">DAVIS_02152</name>
</gene>
<organism evidence="2 3">
    <name type="scientific">Mycobacterium marinum</name>
    <dbReference type="NCBI Taxonomy" id="1781"/>
    <lineage>
        <taxon>Bacteria</taxon>
        <taxon>Bacillati</taxon>
        <taxon>Actinomycetota</taxon>
        <taxon>Actinomycetes</taxon>
        <taxon>Mycobacteriales</taxon>
        <taxon>Mycobacteriaceae</taxon>
        <taxon>Mycobacterium</taxon>
        <taxon>Mycobacterium ulcerans group</taxon>
    </lineage>
</organism>
<keyword evidence="1" id="KW-0812">Transmembrane</keyword>
<feature type="transmembrane region" description="Helical" evidence="1">
    <location>
        <begin position="84"/>
        <end position="102"/>
    </location>
</feature>
<sequence length="112" mass="10847" precursor="true">MRRLIIAVPAVLLVAGAIGLLVPVTASKGDGGSVSCGSGLAADPSAAGNANDSNGANIPIPNQVIPHTDVVAQCQSAVSRRGMWAIPLAVIGAVGIAGAVLARRSEGAAASV</sequence>
<dbReference type="Proteomes" id="UP000257451">
    <property type="component" value="Unassembled WGS sequence"/>
</dbReference>
<evidence type="ECO:0008006" key="4">
    <source>
        <dbReference type="Google" id="ProtNLM"/>
    </source>
</evidence>
<proteinExistence type="predicted"/>
<accession>A0A3E2MXE7</accession>
<evidence type="ECO:0000256" key="1">
    <source>
        <dbReference type="SAM" id="Phobius"/>
    </source>
</evidence>
<name>A0A3E2MXE7_MYCMR</name>
<dbReference type="AlphaFoldDB" id="A0A3E2MXE7"/>
<comment type="caution">
    <text evidence="2">The sequence shown here is derived from an EMBL/GenBank/DDBJ whole genome shotgun (WGS) entry which is preliminary data.</text>
</comment>
<keyword evidence="1" id="KW-1133">Transmembrane helix</keyword>
<dbReference type="EMBL" id="PEDF01000069">
    <property type="protein sequence ID" value="RFZ42480.1"/>
    <property type="molecule type" value="Genomic_DNA"/>
</dbReference>